<dbReference type="PANTHER" id="PTHR11439:SF495">
    <property type="entry name" value="REVERSE TRANSCRIPTASE, RNA-DEPENDENT DNA POLYMERASE-RELATED"/>
    <property type="match status" value="1"/>
</dbReference>
<dbReference type="EMBL" id="BKCJ010002578">
    <property type="protein sequence ID" value="GEU49531.1"/>
    <property type="molecule type" value="Genomic_DNA"/>
</dbReference>
<organism evidence="1">
    <name type="scientific">Tanacetum cinerariifolium</name>
    <name type="common">Dalmatian daisy</name>
    <name type="synonym">Chrysanthemum cinerariifolium</name>
    <dbReference type="NCBI Taxonomy" id="118510"/>
    <lineage>
        <taxon>Eukaryota</taxon>
        <taxon>Viridiplantae</taxon>
        <taxon>Streptophyta</taxon>
        <taxon>Embryophyta</taxon>
        <taxon>Tracheophyta</taxon>
        <taxon>Spermatophyta</taxon>
        <taxon>Magnoliopsida</taxon>
        <taxon>eudicotyledons</taxon>
        <taxon>Gunneridae</taxon>
        <taxon>Pentapetalae</taxon>
        <taxon>asterids</taxon>
        <taxon>campanulids</taxon>
        <taxon>Asterales</taxon>
        <taxon>Asteraceae</taxon>
        <taxon>Asteroideae</taxon>
        <taxon>Anthemideae</taxon>
        <taxon>Anthemidinae</taxon>
        <taxon>Tanacetum</taxon>
    </lineage>
</organism>
<gene>
    <name evidence="1" type="ORF">Tci_021509</name>
</gene>
<reference evidence="1" key="1">
    <citation type="journal article" date="2019" name="Sci. Rep.">
        <title>Draft genome of Tanacetum cinerariifolium, the natural source of mosquito coil.</title>
        <authorList>
            <person name="Yamashiro T."/>
            <person name="Shiraishi A."/>
            <person name="Satake H."/>
            <person name="Nakayama K."/>
        </authorList>
    </citation>
    <scope>NUCLEOTIDE SEQUENCE</scope>
</reference>
<dbReference type="PANTHER" id="PTHR11439">
    <property type="entry name" value="GAG-POL-RELATED RETROTRANSPOSON"/>
    <property type="match status" value="1"/>
</dbReference>
<comment type="caution">
    <text evidence="1">The sequence shown here is derived from an EMBL/GenBank/DDBJ whole genome shotgun (WGS) entry which is preliminary data.</text>
</comment>
<dbReference type="AlphaFoldDB" id="A0A6L2KJ69"/>
<protein>
    <submittedName>
        <fullName evidence="1">Uncharacterized mitochondrial protein AtMg00810-like</fullName>
    </submittedName>
</protein>
<sequence>MRSLDGVEVDISNIYTTYHVPTTPNTRIYKDRSLNNVIGDMQSGVQTRRMTVTTNEQGFISAIYEEKTHEDLHTCLFACFLSQEEPKRITNALKDPDKYVGEILRKFKCVDVKPASTPMDKQKALLKDLDGDDVDVHLYRFMIGSLMYLTSSTPDILFVVCICANFQVNPKVSHLHAIKRIFRYLNGQPKLGLWYPRDSPFNLVAYTNSDYARASLDKISTSRGCQFLRCRLISLQCKKQTVVVTSTTEAEYVADASCCGQVLWI</sequence>
<accession>A0A6L2KJ69</accession>
<proteinExistence type="predicted"/>
<name>A0A6L2KJ69_TANCI</name>
<evidence type="ECO:0000313" key="1">
    <source>
        <dbReference type="EMBL" id="GEU49531.1"/>
    </source>
</evidence>